<dbReference type="Proteomes" id="UP001454036">
    <property type="component" value="Unassembled WGS sequence"/>
</dbReference>
<reference evidence="1 2" key="1">
    <citation type="submission" date="2024-01" db="EMBL/GenBank/DDBJ databases">
        <title>The complete chloroplast genome sequence of Lithospermum erythrorhizon: insights into the phylogenetic relationship among Boraginaceae species and the maternal lineages of purple gromwells.</title>
        <authorList>
            <person name="Okada T."/>
            <person name="Watanabe K."/>
        </authorList>
    </citation>
    <scope>NUCLEOTIDE SEQUENCE [LARGE SCALE GENOMIC DNA]</scope>
</reference>
<proteinExistence type="predicted"/>
<organism evidence="1 2">
    <name type="scientific">Lithospermum erythrorhizon</name>
    <name type="common">Purple gromwell</name>
    <name type="synonym">Lithospermum officinale var. erythrorhizon</name>
    <dbReference type="NCBI Taxonomy" id="34254"/>
    <lineage>
        <taxon>Eukaryota</taxon>
        <taxon>Viridiplantae</taxon>
        <taxon>Streptophyta</taxon>
        <taxon>Embryophyta</taxon>
        <taxon>Tracheophyta</taxon>
        <taxon>Spermatophyta</taxon>
        <taxon>Magnoliopsida</taxon>
        <taxon>eudicotyledons</taxon>
        <taxon>Gunneridae</taxon>
        <taxon>Pentapetalae</taxon>
        <taxon>asterids</taxon>
        <taxon>lamiids</taxon>
        <taxon>Boraginales</taxon>
        <taxon>Boraginaceae</taxon>
        <taxon>Boraginoideae</taxon>
        <taxon>Lithospermeae</taxon>
        <taxon>Lithospermum</taxon>
    </lineage>
</organism>
<protein>
    <submittedName>
        <fullName evidence="1">Uncharacterized protein</fullName>
    </submittedName>
</protein>
<evidence type="ECO:0000313" key="2">
    <source>
        <dbReference type="Proteomes" id="UP001454036"/>
    </source>
</evidence>
<evidence type="ECO:0000313" key="1">
    <source>
        <dbReference type="EMBL" id="GAA0169810.1"/>
    </source>
</evidence>
<sequence>MSSAEVTMATNACPQYLGIHSWLKSSVDSYPAEPVLQLFEACDSPLGQPVKLLEPRSNLDGRKGPAIHSAIQLVEGHLGLELCDVFLRIRLPCEFGEGREFQPCWHDGTPYTRLMLVKSVHIHQVPLGFGTNTTLSSHVGNKSSRIAFSPINFPTSSRMASPFSSEKVRFFCLTGLSCGSRKTGGPIRMDPPLAYPFVPKQRYLDTP</sequence>
<dbReference type="AlphaFoldDB" id="A0AAV3R0J0"/>
<comment type="caution">
    <text evidence="1">The sequence shown here is derived from an EMBL/GenBank/DDBJ whole genome shotgun (WGS) entry which is preliminary data.</text>
</comment>
<dbReference type="EMBL" id="BAABME010006984">
    <property type="protein sequence ID" value="GAA0169810.1"/>
    <property type="molecule type" value="Genomic_DNA"/>
</dbReference>
<accession>A0AAV3R0J0</accession>
<keyword evidence="2" id="KW-1185">Reference proteome</keyword>
<name>A0AAV3R0J0_LITER</name>
<gene>
    <name evidence="1" type="ORF">LIER_24209</name>
</gene>